<dbReference type="InterPro" id="IPR011050">
    <property type="entry name" value="Pectin_lyase_fold/virulence"/>
</dbReference>
<evidence type="ECO:0000256" key="2">
    <source>
        <dbReference type="SAM" id="MobiDB-lite"/>
    </source>
</evidence>
<sequence>MRNKRFKLSPTGQLAASMAIILVSSSTSLANGITPGGDSAHQPGTTNSKTGAAVVNIVAPSQSGLSHNQYNDFNVEQAGVVFNNSLSAGSSKLAGELSANSNLGGHTAKIILNEVISRNPSLILGKQEIFGMAADYVLANPNGITYRNGEFINTNQVSLVVGNPLVENGLLNGFSTLDNKHSLNIGSAGLVKSRIVNLIAPKIDNRGQIIVTKDINIITGNNRVSTDGKVLDSQQTSANALDSYYLGSMQAGRIRLLNTAKGNWVNLQGTMVADDSINVDSNGRLNLEGAIVKGNDVKFKAEHILSQGNINEYSSESHGKDNYHNIFGGIDAHQKQTKQSLTRTKLEGKNITLISNQDNQFMATDIEGDNVTLSGANLKLNGQQFHQSTQETENKSKFLWKHNRSNTDEQYQQKGNTIKAHGNIKLIANKGDLEISGSKIGAGEKISLSAKNDVKLANLIETKITTEKKYQRNETAALTTGESFKRKVRQKNISSELNADDDLGINAGGNVEIVGAKIHAKNNLILKADKQVKISTQSLNNIDTDDNKTKNWGGVAGGKNKNNHYEDKTQVSSEITTDGRVLLTGKTGISITGSKVKGKQGSYSDAVDGELTIDNAVNNTNKNINERTGAIFNITNQSNKNNSIEERSVKSEVTSDADLKLISNKDINVIGSLVKSADELNINTLGNLNVHSSDEKKSGSKEISSLNWKNHFIKPDVKESKSISVEVGLKNTRDDSKYDVTEQKSSELNGGNIKINADKDVSITGSDIITKKGNADIKADNISLLSADESKSMDKSHSIHNWDVAVTPDSNKFEAGFKGTKQSENNSQSQKTSKVSTTNITGDLKLNATKELKQQGARHNVAGNYDANAGRVNNLSTENTESSSSTNTQVKNKFGISIKGKNAQPYSDVDLKANGSRHSENTSKTTNDTTLINANKIKLVADGEIYDQGTQYQATKNDIVLQADSHKSDAVFNHEERKTSDTTGDANLEVGVKPVIQSTELSGKGKGDTLSHSQSSTDAITGSLKAKNGITIRMKHDAAYQGTSMDAGTGKVNLDVEGNINISQADNIKQVTEKSYSGDVSTKLEANIKPVSSDAGGKNIAKTQRTTMAKISEIHGKQGVSLNAGNNLTLQGANVDGEDINLTARQGNVELTSAQDTSNNDNLSMDVDSYANLGTNNSTSDKYGVGINPKLAKNHLDTTINHNSHIAGKKVTLVSDKDTFLKGANITADKVTSNISGKLNIETVKNTTHSQNIKVSIGSDSPNDVQSTDVAKADVKKKEIFSKTASASPEIKNKLKATLDMDTKESLAEQSGIEGTEEVNLNVTGKTYLTGAKIDSKKGSVTLNTQEIVNRASTTYDKNEKDRVELPNSLTNFVTEIPEYISDITSGKIPFVKKQNHETKTQELQSTVKGHELD</sequence>
<feature type="chain" id="PRO_5001721568" evidence="3">
    <location>
        <begin position="31"/>
        <end position="1414"/>
    </location>
</feature>
<accession>A0A077N8A3</accession>
<reference evidence="5" key="1">
    <citation type="submission" date="2013-07" db="EMBL/GenBank/DDBJ databases">
        <title>Sub-species coevolution in mutualistic symbiosis.</title>
        <authorList>
            <person name="Murfin K."/>
            <person name="Klassen J."/>
            <person name="Lee M."/>
            <person name="Forst S."/>
            <person name="Stock P."/>
            <person name="Goodrich-Blair H."/>
        </authorList>
    </citation>
    <scope>NUCLEOTIDE SEQUENCE [LARGE SCALE GENOMIC DNA]</scope>
    <source>
        <strain evidence="5">Puntauvense</strain>
    </source>
</reference>
<name>A0A077N8A3_XENBV</name>
<evidence type="ECO:0000256" key="1">
    <source>
        <dbReference type="ARBA" id="ARBA00022656"/>
    </source>
</evidence>
<feature type="region of interest" description="Disordered" evidence="2">
    <location>
        <begin position="550"/>
        <end position="572"/>
    </location>
</feature>
<feature type="region of interest" description="Disordered" evidence="2">
    <location>
        <begin position="906"/>
        <end position="927"/>
    </location>
</feature>
<dbReference type="Pfam" id="PF05860">
    <property type="entry name" value="TPS"/>
    <property type="match status" value="1"/>
</dbReference>
<dbReference type="SUPFAM" id="SSF51126">
    <property type="entry name" value="Pectin lyase-like"/>
    <property type="match status" value="1"/>
</dbReference>
<comment type="caution">
    <text evidence="5">The sequence shown here is derived from an EMBL/GenBank/DDBJ whole genome shotgun (WGS) entry which is preliminary data.</text>
</comment>
<feature type="compositionally biased region" description="Low complexity" evidence="2">
    <location>
        <begin position="825"/>
        <end position="838"/>
    </location>
</feature>
<dbReference type="RefSeq" id="WP_038214820.1">
    <property type="nucleotide sequence ID" value="NZ_CAWLWN010000103.1"/>
</dbReference>
<dbReference type="InterPro" id="IPR008638">
    <property type="entry name" value="FhaB/CdiA-like_TPS"/>
</dbReference>
<feature type="region of interest" description="Disordered" evidence="2">
    <location>
        <begin position="813"/>
        <end position="838"/>
    </location>
</feature>
<dbReference type="NCBIfam" id="TIGR01901">
    <property type="entry name" value="adhes_NPXG"/>
    <property type="match status" value="1"/>
</dbReference>
<feature type="compositionally biased region" description="Polar residues" evidence="2">
    <location>
        <begin position="1010"/>
        <end position="1020"/>
    </location>
</feature>
<dbReference type="InterPro" id="IPR012334">
    <property type="entry name" value="Pectin_lyas_fold"/>
</dbReference>
<evidence type="ECO:0000256" key="3">
    <source>
        <dbReference type="SAM" id="SignalP"/>
    </source>
</evidence>
<dbReference type="SMART" id="SM00912">
    <property type="entry name" value="Haemagg_act"/>
    <property type="match status" value="1"/>
</dbReference>
<organism evidence="5">
    <name type="scientific">Xenorhabdus bovienii str. puntauvense</name>
    <dbReference type="NCBI Taxonomy" id="1398201"/>
    <lineage>
        <taxon>Bacteria</taxon>
        <taxon>Pseudomonadati</taxon>
        <taxon>Pseudomonadota</taxon>
        <taxon>Gammaproteobacteria</taxon>
        <taxon>Enterobacterales</taxon>
        <taxon>Morganellaceae</taxon>
        <taxon>Xenorhabdus</taxon>
    </lineage>
</organism>
<dbReference type="EMBL" id="CBSW010000017">
    <property type="protein sequence ID" value="CDG95259.1"/>
    <property type="molecule type" value="Genomic_DNA"/>
</dbReference>
<proteinExistence type="predicted"/>
<dbReference type="InterPro" id="IPR025157">
    <property type="entry name" value="Hemagglutinin_rpt"/>
</dbReference>
<keyword evidence="3" id="KW-0732">Signal</keyword>
<gene>
    <name evidence="5" type="primary">xhlA</name>
    <name evidence="5" type="ORF">XBP1_1130006</name>
</gene>
<dbReference type="GO" id="GO:0090729">
    <property type="term" value="F:toxin activity"/>
    <property type="evidence" value="ECO:0007669"/>
    <property type="project" value="UniProtKB-KW"/>
</dbReference>
<feature type="domain" description="Filamentous haemagglutinin FhaB/tRNA nuclease CdiA-like TPS" evidence="4">
    <location>
        <begin position="49"/>
        <end position="169"/>
    </location>
</feature>
<dbReference type="Pfam" id="PF13332">
    <property type="entry name" value="Fil_haemagg_2"/>
    <property type="match status" value="5"/>
</dbReference>
<protein>
    <submittedName>
        <fullName evidence="5">Hemolysin XhlA(TpsA-related protein)</fullName>
    </submittedName>
</protein>
<dbReference type="GO" id="GO:0003824">
    <property type="term" value="F:catalytic activity"/>
    <property type="evidence" value="ECO:0007669"/>
    <property type="project" value="UniProtKB-ARBA"/>
</dbReference>
<feature type="region of interest" description="Disordered" evidence="2">
    <location>
        <begin position="999"/>
        <end position="1020"/>
    </location>
</feature>
<dbReference type="HOGENOM" id="CLU_005072_0_0_6"/>
<feature type="compositionally biased region" description="Low complexity" evidence="2">
    <location>
        <begin position="873"/>
        <end position="888"/>
    </location>
</feature>
<feature type="signal peptide" evidence="3">
    <location>
        <begin position="1"/>
        <end position="30"/>
    </location>
</feature>
<keyword evidence="1" id="KW-0800">Toxin</keyword>
<dbReference type="Gene3D" id="2.160.20.10">
    <property type="entry name" value="Single-stranded right-handed beta-helix, Pectin lyase-like"/>
    <property type="match status" value="1"/>
</dbReference>
<dbReference type="Proteomes" id="UP000028511">
    <property type="component" value="Unassembled WGS sequence"/>
</dbReference>
<evidence type="ECO:0000313" key="5">
    <source>
        <dbReference type="EMBL" id="CDG95259.1"/>
    </source>
</evidence>
<feature type="region of interest" description="Disordered" evidence="2">
    <location>
        <begin position="864"/>
        <end position="891"/>
    </location>
</feature>
<evidence type="ECO:0000259" key="4">
    <source>
        <dbReference type="SMART" id="SM00912"/>
    </source>
</evidence>